<dbReference type="InParanoid" id="A0A2G5E2Z7"/>
<name>A0A2G5E2Z7_AQUCA</name>
<dbReference type="EMBL" id="KZ305030">
    <property type="protein sequence ID" value="PIA50081.1"/>
    <property type="molecule type" value="Genomic_DNA"/>
</dbReference>
<feature type="signal peptide" evidence="1">
    <location>
        <begin position="1"/>
        <end position="28"/>
    </location>
</feature>
<dbReference type="Proteomes" id="UP000230069">
    <property type="component" value="Unassembled WGS sequence"/>
</dbReference>
<evidence type="ECO:0000313" key="2">
    <source>
        <dbReference type="EMBL" id="PIA50081.1"/>
    </source>
</evidence>
<evidence type="ECO:0000256" key="1">
    <source>
        <dbReference type="SAM" id="SignalP"/>
    </source>
</evidence>
<proteinExistence type="predicted"/>
<sequence length="66" mass="7481">MCRILHRSTFLFIFVRLDINLLIERVDGDMLCLELLGHWCKIKGVSTHTPSVCVFSISSSFSSPLP</sequence>
<keyword evidence="3" id="KW-1185">Reference proteome</keyword>
<gene>
    <name evidence="2" type="ORF">AQUCO_01300666v1</name>
</gene>
<evidence type="ECO:0008006" key="4">
    <source>
        <dbReference type="Google" id="ProtNLM"/>
    </source>
</evidence>
<keyword evidence="1" id="KW-0732">Signal</keyword>
<dbReference type="AlphaFoldDB" id="A0A2G5E2Z7"/>
<feature type="chain" id="PRO_5013653507" description="Secreted protein" evidence="1">
    <location>
        <begin position="29"/>
        <end position="66"/>
    </location>
</feature>
<organism evidence="2 3">
    <name type="scientific">Aquilegia coerulea</name>
    <name type="common">Rocky mountain columbine</name>
    <dbReference type="NCBI Taxonomy" id="218851"/>
    <lineage>
        <taxon>Eukaryota</taxon>
        <taxon>Viridiplantae</taxon>
        <taxon>Streptophyta</taxon>
        <taxon>Embryophyta</taxon>
        <taxon>Tracheophyta</taxon>
        <taxon>Spermatophyta</taxon>
        <taxon>Magnoliopsida</taxon>
        <taxon>Ranunculales</taxon>
        <taxon>Ranunculaceae</taxon>
        <taxon>Thalictroideae</taxon>
        <taxon>Aquilegia</taxon>
    </lineage>
</organism>
<reference evidence="2 3" key="1">
    <citation type="submission" date="2017-09" db="EMBL/GenBank/DDBJ databases">
        <title>WGS assembly of Aquilegia coerulea Goldsmith.</title>
        <authorList>
            <person name="Hodges S."/>
            <person name="Kramer E."/>
            <person name="Nordborg M."/>
            <person name="Tomkins J."/>
            <person name="Borevitz J."/>
            <person name="Derieg N."/>
            <person name="Yan J."/>
            <person name="Mihaltcheva S."/>
            <person name="Hayes R.D."/>
            <person name="Rokhsar D."/>
        </authorList>
    </citation>
    <scope>NUCLEOTIDE SEQUENCE [LARGE SCALE GENOMIC DNA]</scope>
    <source>
        <strain evidence="3">cv. Goldsmith</strain>
    </source>
</reference>
<protein>
    <recommendedName>
        <fullName evidence="4">Secreted protein</fullName>
    </recommendedName>
</protein>
<evidence type="ECO:0000313" key="3">
    <source>
        <dbReference type="Proteomes" id="UP000230069"/>
    </source>
</evidence>
<accession>A0A2G5E2Z7</accession>